<dbReference type="OrthoDB" id="9777308at2"/>
<dbReference type="Gene3D" id="2.40.30.170">
    <property type="match status" value="1"/>
</dbReference>
<name>A0A833M8Z3_9FIRM</name>
<dbReference type="Pfam" id="PF25990">
    <property type="entry name" value="Beta-barrel_YknX"/>
    <property type="match status" value="1"/>
</dbReference>
<comment type="caution">
    <text evidence="5">The sequence shown here is derived from an EMBL/GenBank/DDBJ whole genome shotgun (WGS) entry which is preliminary data.</text>
</comment>
<evidence type="ECO:0000256" key="1">
    <source>
        <dbReference type="ARBA" id="ARBA00009477"/>
    </source>
</evidence>
<proteinExistence type="inferred from homology"/>
<dbReference type="InterPro" id="IPR006143">
    <property type="entry name" value="RND_pump_MFP"/>
</dbReference>
<comment type="similarity">
    <text evidence="1">Belongs to the membrane fusion protein (MFP) (TC 8.A.1) family.</text>
</comment>
<accession>A0A833M8Z3</accession>
<feature type="coiled-coil region" evidence="2">
    <location>
        <begin position="109"/>
        <end position="220"/>
    </location>
</feature>
<dbReference type="EMBL" id="WBZB01000011">
    <property type="protein sequence ID" value="KAB3532067.1"/>
    <property type="molecule type" value="Genomic_DNA"/>
</dbReference>
<dbReference type="InterPro" id="IPR058637">
    <property type="entry name" value="YknX-like_C"/>
</dbReference>
<evidence type="ECO:0000313" key="6">
    <source>
        <dbReference type="Proteomes" id="UP000465601"/>
    </source>
</evidence>
<evidence type="ECO:0000259" key="4">
    <source>
        <dbReference type="Pfam" id="PF25990"/>
    </source>
</evidence>
<dbReference type="PANTHER" id="PTHR30469">
    <property type="entry name" value="MULTIDRUG RESISTANCE PROTEIN MDTA"/>
    <property type="match status" value="1"/>
</dbReference>
<evidence type="ECO:0000256" key="2">
    <source>
        <dbReference type="SAM" id="Coils"/>
    </source>
</evidence>
<dbReference type="Proteomes" id="UP000465601">
    <property type="component" value="Unassembled WGS sequence"/>
</dbReference>
<evidence type="ECO:0000259" key="3">
    <source>
        <dbReference type="Pfam" id="PF25989"/>
    </source>
</evidence>
<sequence length="419" mass="46532">MRRLNMTKKGKKRLITVIVILLVLGGISAAAVSASKGSKAGITVDAITIDKGDIFVKVPANGVLEEVEKTMIFHEGNSRVETIEVEVGDTVEEGQVLATLDTAEMGNQLEIAEVQLEMERISLVKLEEARVEAMKDLEKNIQDAEALLERNKEIYNSGGISKVELENSEKSYSELMDTYQQYEENSDSMYFDIERLKKQIRVSELNIQDIKRNITKMEEAIVATVSGTITQVNLQQGAITNPAQPGFVISDTNNLEIQIHVNEYDINKVKLGQKVEIEAEALPSVVFNGVVEKISPVATRMASGQTSETVVLVTIKVSDQHEMLKPGFSAKTRIISEEKLDTIVVPFDSIVYEQDNLEVKYVFVVANDKLEKREIKTGVESDFHVEVAEGLEVGDKIVQRPTTSLKEGTTVMVREVENK</sequence>
<dbReference type="PANTHER" id="PTHR30469:SF33">
    <property type="entry name" value="SLR1207 PROTEIN"/>
    <property type="match status" value="1"/>
</dbReference>
<dbReference type="Gene3D" id="2.40.420.20">
    <property type="match status" value="1"/>
</dbReference>
<dbReference type="Pfam" id="PF25989">
    <property type="entry name" value="YknX_C"/>
    <property type="match status" value="1"/>
</dbReference>
<feature type="domain" description="YknX-like beta-barrel" evidence="4">
    <location>
        <begin position="256"/>
        <end position="332"/>
    </location>
</feature>
<evidence type="ECO:0000313" key="5">
    <source>
        <dbReference type="EMBL" id="KAB3532067.1"/>
    </source>
</evidence>
<dbReference type="Gene3D" id="2.40.50.100">
    <property type="match status" value="1"/>
</dbReference>
<feature type="domain" description="YknX-like C-terminal permuted SH3-like" evidence="3">
    <location>
        <begin position="343"/>
        <end position="412"/>
    </location>
</feature>
<keyword evidence="6" id="KW-1185">Reference proteome</keyword>
<dbReference type="InterPro" id="IPR058636">
    <property type="entry name" value="Beta-barrel_YknX"/>
</dbReference>
<dbReference type="GO" id="GO:1990281">
    <property type="term" value="C:efflux pump complex"/>
    <property type="evidence" value="ECO:0007669"/>
    <property type="project" value="TreeGrafter"/>
</dbReference>
<keyword evidence="2" id="KW-0175">Coiled coil</keyword>
<dbReference type="AlphaFoldDB" id="A0A833M8Z3"/>
<reference evidence="5 6" key="1">
    <citation type="submission" date="2019-10" db="EMBL/GenBank/DDBJ databases">
        <title>Alkaliphilus serpentinus sp. nov. and Alkaliphilus pronyensis sp. nov., two novel anaerobic alkaliphilic species isolated from the serpentinized-hosted hydrothermal field of the Prony Bay (New Caledonia).</title>
        <authorList>
            <person name="Postec A."/>
        </authorList>
    </citation>
    <scope>NUCLEOTIDE SEQUENCE [LARGE SCALE GENOMIC DNA]</scope>
    <source>
        <strain evidence="5 6">LacT</strain>
    </source>
</reference>
<dbReference type="NCBIfam" id="TIGR01730">
    <property type="entry name" value="RND_mfp"/>
    <property type="match status" value="1"/>
</dbReference>
<dbReference type="GO" id="GO:0015562">
    <property type="term" value="F:efflux transmembrane transporter activity"/>
    <property type="evidence" value="ECO:0007669"/>
    <property type="project" value="TreeGrafter"/>
</dbReference>
<organism evidence="5 6">
    <name type="scientific">Alkaliphilus serpentinus</name>
    <dbReference type="NCBI Taxonomy" id="1482731"/>
    <lineage>
        <taxon>Bacteria</taxon>
        <taxon>Bacillati</taxon>
        <taxon>Bacillota</taxon>
        <taxon>Clostridia</taxon>
        <taxon>Peptostreptococcales</taxon>
        <taxon>Natronincolaceae</taxon>
        <taxon>Alkaliphilus</taxon>
    </lineage>
</organism>
<gene>
    <name evidence="5" type="ORF">F8153_03080</name>
</gene>
<protein>
    <submittedName>
        <fullName evidence="5">Efflux RND transporter periplasmic adaptor subunit</fullName>
    </submittedName>
</protein>